<accession>A0A382G0A3</accession>
<name>A0A382G0A3_9ZZZZ</name>
<dbReference type="AlphaFoldDB" id="A0A382G0A3"/>
<sequence>MRSNFPIIRMYTDDSGHTRFAKMYLPLVEKTGLGSVGLFSSLFVNPNVFDNSGDLRLQFAVTPLPDETTGEVPKLAHTAPREQLVITLGGCLEFKSCDVEVHKSQHIAIIKPGDVLLAEDLDGAGHVWRFLPDDHGSLSPWMRCYVHLGEEHKHLVSQLVSVD</sequence>
<organism evidence="1">
    <name type="scientific">marine metagenome</name>
    <dbReference type="NCBI Taxonomy" id="408172"/>
    <lineage>
        <taxon>unclassified sequences</taxon>
        <taxon>metagenomes</taxon>
        <taxon>ecological metagenomes</taxon>
    </lineage>
</organism>
<dbReference type="EMBL" id="UINC01052891">
    <property type="protein sequence ID" value="SVB68746.1"/>
    <property type="molecule type" value="Genomic_DNA"/>
</dbReference>
<evidence type="ECO:0000313" key="1">
    <source>
        <dbReference type="EMBL" id="SVB68746.1"/>
    </source>
</evidence>
<reference evidence="1" key="1">
    <citation type="submission" date="2018-05" db="EMBL/GenBank/DDBJ databases">
        <authorList>
            <person name="Lanie J.A."/>
            <person name="Ng W.-L."/>
            <person name="Kazmierczak K.M."/>
            <person name="Andrzejewski T.M."/>
            <person name="Davidsen T.M."/>
            <person name="Wayne K.J."/>
            <person name="Tettelin H."/>
            <person name="Glass J.I."/>
            <person name="Rusch D."/>
            <person name="Podicherti R."/>
            <person name="Tsui H.-C.T."/>
            <person name="Winkler M.E."/>
        </authorList>
    </citation>
    <scope>NUCLEOTIDE SEQUENCE</scope>
</reference>
<proteinExistence type="predicted"/>
<protein>
    <submittedName>
        <fullName evidence="1">Uncharacterized protein</fullName>
    </submittedName>
</protein>
<gene>
    <name evidence="1" type="ORF">METZ01_LOCUS221600</name>
</gene>